<sequence>MATSLVAAPAHAMNWCSLLKIIPQQESDFDRLVSSAEGVTGCEVRKNDGEGYASWLCADDPNTDDVNELLLFSYERIPGVGINMSIITEGAFNLDKFRQCGMKDLQDGVKFMPGNITYRDQLYMGHNGPSFTLISMGGTSLIFYTKSQADVAENLYSYSQGFFKIESENSPSTEVKLAGLSPIDNNVFDIVDAYKKRGARILTKNSEIPMLPEWTLSPPTDLEGVKEIKIDGVEQHLHKAEYIFETTSDYERHVALLDAAYGVSERYDADGCTKNNWVSGRIQMVGKHCKGDSGTLLFSNSVAFEQADQYLAGKNS</sequence>
<organism evidence="1 2">
    <name type="scientific">Sphingorhabdus lutea</name>
    <dbReference type="NCBI Taxonomy" id="1913578"/>
    <lineage>
        <taxon>Bacteria</taxon>
        <taxon>Pseudomonadati</taxon>
        <taxon>Pseudomonadota</taxon>
        <taxon>Alphaproteobacteria</taxon>
        <taxon>Sphingomonadales</taxon>
        <taxon>Sphingomonadaceae</taxon>
        <taxon>Sphingorhabdus</taxon>
    </lineage>
</organism>
<name>A0A1L3JB95_9SPHN</name>
<dbReference type="AlphaFoldDB" id="A0A1L3JB95"/>
<reference evidence="1 2" key="1">
    <citation type="submission" date="2016-11" db="EMBL/GenBank/DDBJ databases">
        <title>Sphingorhabdus sp. LPB0140, isolated from marine environment.</title>
        <authorList>
            <person name="Kim E."/>
            <person name="Yi H."/>
        </authorList>
    </citation>
    <scope>NUCLEOTIDE SEQUENCE [LARGE SCALE GENOMIC DNA]</scope>
    <source>
        <strain evidence="1 2">LPB0140</strain>
    </source>
</reference>
<dbReference type="Proteomes" id="UP000242561">
    <property type="component" value="Chromosome"/>
</dbReference>
<evidence type="ECO:0000313" key="2">
    <source>
        <dbReference type="Proteomes" id="UP000242561"/>
    </source>
</evidence>
<keyword evidence="2" id="KW-1185">Reference proteome</keyword>
<dbReference type="EMBL" id="CP018154">
    <property type="protein sequence ID" value="APG62400.1"/>
    <property type="molecule type" value="Genomic_DNA"/>
</dbReference>
<accession>A0A1L3JB95</accession>
<gene>
    <name evidence="1" type="ORF">LPB140_05870</name>
</gene>
<evidence type="ECO:0000313" key="1">
    <source>
        <dbReference type="EMBL" id="APG62400.1"/>
    </source>
</evidence>
<dbReference type="KEGG" id="sphl:LPB140_05870"/>
<dbReference type="STRING" id="1913578.LPB140_05870"/>
<proteinExistence type="predicted"/>
<protein>
    <submittedName>
        <fullName evidence="1">Uncharacterized protein</fullName>
    </submittedName>
</protein>